<dbReference type="PANTHER" id="PTHR24421:SF10">
    <property type="entry name" value="NITRATE_NITRITE SENSOR PROTEIN NARQ"/>
    <property type="match status" value="1"/>
</dbReference>
<dbReference type="Pfam" id="PF02518">
    <property type="entry name" value="HATPase_c"/>
    <property type="match status" value="1"/>
</dbReference>
<keyword evidence="10" id="KW-1185">Reference proteome</keyword>
<dbReference type="InterPro" id="IPR029151">
    <property type="entry name" value="Sensor-like_sf"/>
</dbReference>
<evidence type="ECO:0000256" key="1">
    <source>
        <dbReference type="ARBA" id="ARBA00000085"/>
    </source>
</evidence>
<keyword evidence="3 9" id="KW-0808">Transferase</keyword>
<feature type="transmembrane region" description="Helical" evidence="7">
    <location>
        <begin position="208"/>
        <end position="230"/>
    </location>
</feature>
<dbReference type="InterPro" id="IPR036890">
    <property type="entry name" value="HATPase_C_sf"/>
</dbReference>
<geneLocation type="plasmid" evidence="10">
    <name>pKVU_200</name>
</geneLocation>
<evidence type="ECO:0000256" key="3">
    <source>
        <dbReference type="ARBA" id="ARBA00022679"/>
    </source>
</evidence>
<dbReference type="InterPro" id="IPR050482">
    <property type="entry name" value="Sensor_HK_TwoCompSys"/>
</dbReference>
<dbReference type="Proteomes" id="UP000000692">
    <property type="component" value="Plasmid 2"/>
</dbReference>
<dbReference type="OrthoDB" id="9778496at2"/>
<evidence type="ECO:0000313" key="10">
    <source>
        <dbReference type="Proteomes" id="UP000000692"/>
    </source>
</evidence>
<evidence type="ECO:0000259" key="8">
    <source>
        <dbReference type="Pfam" id="PF02518"/>
    </source>
</evidence>
<feature type="coiled-coil region" evidence="6">
    <location>
        <begin position="250"/>
        <end position="277"/>
    </location>
</feature>
<name>F9YBQ5_KETVW</name>
<dbReference type="HOGENOM" id="CLU_591697_0_0_5"/>
<evidence type="ECO:0000256" key="2">
    <source>
        <dbReference type="ARBA" id="ARBA00012438"/>
    </source>
</evidence>
<evidence type="ECO:0000256" key="4">
    <source>
        <dbReference type="ARBA" id="ARBA00022777"/>
    </source>
</evidence>
<dbReference type="CDD" id="cd16917">
    <property type="entry name" value="HATPase_UhpB-NarQ-NarX-like"/>
    <property type="match status" value="1"/>
</dbReference>
<dbReference type="SUPFAM" id="SSF55874">
    <property type="entry name" value="ATPase domain of HSP90 chaperone/DNA topoisomerase II/histidine kinase"/>
    <property type="match status" value="1"/>
</dbReference>
<dbReference type="PATRIC" id="fig|759362.5.peg.3079"/>
<keyword evidence="7" id="KW-0472">Membrane</keyword>
<dbReference type="InterPro" id="IPR003594">
    <property type="entry name" value="HATPase_dom"/>
</dbReference>
<protein>
    <recommendedName>
        <fullName evidence="2">histidine kinase</fullName>
        <ecNumber evidence="2">2.7.13.3</ecNumber>
    </recommendedName>
</protein>
<dbReference type="GO" id="GO:0000160">
    <property type="term" value="P:phosphorelay signal transduction system"/>
    <property type="evidence" value="ECO:0007669"/>
    <property type="project" value="UniProtKB-KW"/>
</dbReference>
<dbReference type="EMBL" id="CP002020">
    <property type="protein sequence ID" value="AEM42807.1"/>
    <property type="molecule type" value="Genomic_DNA"/>
</dbReference>
<evidence type="ECO:0000256" key="6">
    <source>
        <dbReference type="SAM" id="Coils"/>
    </source>
</evidence>
<dbReference type="SUPFAM" id="SSF103190">
    <property type="entry name" value="Sensory domain-like"/>
    <property type="match status" value="1"/>
</dbReference>
<keyword evidence="7" id="KW-1133">Transmembrane helix</keyword>
<dbReference type="AlphaFoldDB" id="F9YBQ5"/>
<keyword evidence="9" id="KW-0614">Plasmid</keyword>
<proteinExistence type="predicted"/>
<comment type="catalytic activity">
    <reaction evidence="1">
        <text>ATP + protein L-histidine = ADP + protein N-phospho-L-histidine.</text>
        <dbReference type="EC" id="2.7.13.3"/>
    </reaction>
</comment>
<accession>F9YBQ5</accession>
<dbReference type="EC" id="2.7.13.3" evidence="2"/>
<reference evidence="9 10" key="1">
    <citation type="journal article" date="2011" name="J. Bacteriol.">
        <title>Complete genome sequence of the industrial strain Ketogulonicigenium vulgare WSH-001.</title>
        <authorList>
            <person name="Liu L."/>
            <person name="Li Y."/>
            <person name="Zhang J."/>
            <person name="Zhou Z."/>
            <person name="Liu J."/>
            <person name="Li X."/>
            <person name="Zhou J."/>
            <person name="Du G."/>
            <person name="Wang L."/>
            <person name="Chen J."/>
        </authorList>
    </citation>
    <scope>NUCLEOTIDE SEQUENCE [LARGE SCALE GENOMIC DNA]</scope>
    <source>
        <strain evidence="9 10">WSH-001</strain>
        <plasmid evidence="10">pKVU_200</plasmid>
    </source>
</reference>
<dbReference type="KEGG" id="kvl:KVU_PB0129"/>
<gene>
    <name evidence="9" type="ordered locus">KVU_PB0129</name>
</gene>
<evidence type="ECO:0000256" key="7">
    <source>
        <dbReference type="SAM" id="Phobius"/>
    </source>
</evidence>
<keyword evidence="5" id="KW-0902">Two-component regulatory system</keyword>
<keyword evidence="7" id="KW-0812">Transmembrane</keyword>
<dbReference type="Gene3D" id="3.30.565.10">
    <property type="entry name" value="Histidine kinase-like ATPase, C-terminal domain"/>
    <property type="match status" value="1"/>
</dbReference>
<keyword evidence="4 9" id="KW-0418">Kinase</keyword>
<sequence length="467" mass="51231">MRRGWLTIRRDARHDRPNRERPIMRAKNDNSSPLMRQFLLLAGVVLTLGMTGTGLWVSAQIERIVVTNSGAITALYVDAMIAPVAQKLAQVDDLTPEDQTRLDQIVRQGGLSRAVSTFNLWDRHGRILYSTRPERIGQIRQDNPRLNTALSGRVYASLRNVTQTDGTREQLAEVYSPIHSSRTGQIIAVAEFYTDSADLREDLWQSRLASWIVVALVTLAMFAALCTIVLRGDRTIRQQRARLADQVQVLSHSLAANAALTQQIEQANRRIAEINDLTLQRLSAELHDGPAQHLAFAAMRLDGVAGQEPVALAVNEALRELRYICRGLVLPELGDLDGETIIHRATATHLARTDAPVDVQIAGPLPPLGLHEKNCLYRFVQETLNNGAHHAPGARQSLRAAAAKGGLQVDTLDDGPGFDLNAATDGLGLRGLRERVLGLGGRFTLHSTAKGGTSVSMWLPQMQKGAE</sequence>
<keyword evidence="6" id="KW-0175">Coiled coil</keyword>
<evidence type="ECO:0000313" key="9">
    <source>
        <dbReference type="EMBL" id="AEM42807.1"/>
    </source>
</evidence>
<dbReference type="PANTHER" id="PTHR24421">
    <property type="entry name" value="NITRATE/NITRITE SENSOR PROTEIN NARX-RELATED"/>
    <property type="match status" value="1"/>
</dbReference>
<dbReference type="GO" id="GO:0004673">
    <property type="term" value="F:protein histidine kinase activity"/>
    <property type="evidence" value="ECO:0007669"/>
    <property type="project" value="UniProtKB-EC"/>
</dbReference>
<organism evidence="9 10">
    <name type="scientific">Ketogulonicigenium vulgare (strain WSH-001)</name>
    <dbReference type="NCBI Taxonomy" id="759362"/>
    <lineage>
        <taxon>Bacteria</taxon>
        <taxon>Pseudomonadati</taxon>
        <taxon>Pseudomonadota</taxon>
        <taxon>Alphaproteobacteria</taxon>
        <taxon>Rhodobacterales</taxon>
        <taxon>Roseobacteraceae</taxon>
        <taxon>Ketogulonicigenium</taxon>
    </lineage>
</organism>
<feature type="domain" description="Histidine kinase/HSP90-like ATPase" evidence="8">
    <location>
        <begin position="376"/>
        <end position="461"/>
    </location>
</feature>
<evidence type="ECO:0000256" key="5">
    <source>
        <dbReference type="ARBA" id="ARBA00023012"/>
    </source>
</evidence>